<evidence type="ECO:0000313" key="1">
    <source>
        <dbReference type="EMBL" id="ADU66195.1"/>
    </source>
</evidence>
<organism evidence="1 2">
    <name type="scientific">Desulfurispirillum indicum (strain ATCC BAA-1389 / DSM 22839 / S5)</name>
    <dbReference type="NCBI Taxonomy" id="653733"/>
    <lineage>
        <taxon>Bacteria</taxon>
        <taxon>Pseudomonadati</taxon>
        <taxon>Chrysiogenota</taxon>
        <taxon>Chrysiogenia</taxon>
        <taxon>Chrysiogenales</taxon>
        <taxon>Chrysiogenaceae</taxon>
        <taxon>Desulfurispirillum</taxon>
    </lineage>
</organism>
<dbReference type="STRING" id="653733.Selin_1461"/>
<gene>
    <name evidence="1" type="ordered locus">Selin_1461</name>
</gene>
<dbReference type="InParanoid" id="E6W6V2"/>
<dbReference type="EMBL" id="CP002432">
    <property type="protein sequence ID" value="ADU66195.1"/>
    <property type="molecule type" value="Genomic_DNA"/>
</dbReference>
<dbReference type="AlphaFoldDB" id="E6W6V2"/>
<keyword evidence="2" id="KW-1185">Reference proteome</keyword>
<sequence>MIQKFIRLLRFHPNKKTAPETATRYLRRFTIAETKARLQWLQNRANKGV</sequence>
<dbReference type="KEGG" id="din:Selin_1461"/>
<dbReference type="Proteomes" id="UP000002572">
    <property type="component" value="Chromosome"/>
</dbReference>
<protein>
    <submittedName>
        <fullName evidence="1">Uncharacterized protein</fullName>
    </submittedName>
</protein>
<evidence type="ECO:0000313" key="2">
    <source>
        <dbReference type="Proteomes" id="UP000002572"/>
    </source>
</evidence>
<dbReference type="HOGENOM" id="CLU_3134891_0_0_0"/>
<accession>E6W6V2</accession>
<proteinExistence type="predicted"/>
<name>E6W6V2_DESIS</name>
<reference evidence="1 2" key="1">
    <citation type="submission" date="2010-12" db="EMBL/GenBank/DDBJ databases">
        <title>Complete sequence of Desulfurispirillum indicum S5.</title>
        <authorList>
            <consortium name="US DOE Joint Genome Institute"/>
            <person name="Lucas S."/>
            <person name="Copeland A."/>
            <person name="Lapidus A."/>
            <person name="Cheng J.-F."/>
            <person name="Goodwin L."/>
            <person name="Pitluck S."/>
            <person name="Chertkov O."/>
            <person name="Held B."/>
            <person name="Detter J.C."/>
            <person name="Han C."/>
            <person name="Tapia R."/>
            <person name="Land M."/>
            <person name="Hauser L."/>
            <person name="Kyrpides N."/>
            <person name="Ivanova N."/>
            <person name="Mikhailova N."/>
            <person name="Haggblom M."/>
            <person name="Rauschenbach I."/>
            <person name="Bini E."/>
            <person name="Woyke T."/>
        </authorList>
    </citation>
    <scope>NUCLEOTIDE SEQUENCE [LARGE SCALE GENOMIC DNA]</scope>
    <source>
        <strain evidence="2">ATCC BAA-1389 / DSM 22839 / S5</strain>
    </source>
</reference>
<dbReference type="RefSeq" id="WP_013506076.1">
    <property type="nucleotide sequence ID" value="NC_014836.1"/>
</dbReference>